<dbReference type="EMBL" id="RQHV01000061">
    <property type="protein sequence ID" value="TGN07974.1"/>
    <property type="molecule type" value="Genomic_DNA"/>
</dbReference>
<protein>
    <submittedName>
        <fullName evidence="7">Glycosyltransferase family 2 protein</fullName>
    </submittedName>
</protein>
<dbReference type="InterPro" id="IPR029044">
    <property type="entry name" value="Nucleotide-diphossugar_trans"/>
</dbReference>
<dbReference type="Pfam" id="PF00535">
    <property type="entry name" value="Glycos_transf_2"/>
    <property type="match status" value="1"/>
</dbReference>
<name>A0A4R9LM00_9LEPT</name>
<evidence type="ECO:0000256" key="2">
    <source>
        <dbReference type="ARBA" id="ARBA00006739"/>
    </source>
</evidence>
<comment type="cofactor">
    <cofactor evidence="1">
        <name>Mg(2+)</name>
        <dbReference type="ChEBI" id="CHEBI:18420"/>
    </cofactor>
</comment>
<dbReference type="Proteomes" id="UP000298264">
    <property type="component" value="Unassembled WGS sequence"/>
</dbReference>
<keyword evidence="8" id="KW-1185">Reference proteome</keyword>
<keyword evidence="3" id="KW-0328">Glycosyltransferase</keyword>
<keyword evidence="5" id="KW-0460">Magnesium</keyword>
<comment type="similarity">
    <text evidence="2">Belongs to the glycosyltransferase 2 family.</text>
</comment>
<dbReference type="SUPFAM" id="SSF53448">
    <property type="entry name" value="Nucleotide-diphospho-sugar transferases"/>
    <property type="match status" value="1"/>
</dbReference>
<dbReference type="InterPro" id="IPR050256">
    <property type="entry name" value="Glycosyltransferase_2"/>
</dbReference>
<dbReference type="CDD" id="cd04179">
    <property type="entry name" value="DPM_DPG-synthase_like"/>
    <property type="match status" value="1"/>
</dbReference>
<comment type="caution">
    <text evidence="7">The sequence shown here is derived from an EMBL/GenBank/DDBJ whole genome shotgun (WGS) entry which is preliminary data.</text>
</comment>
<organism evidence="7 8">
    <name type="scientific">Leptospira ilyithenensis</name>
    <dbReference type="NCBI Taxonomy" id="2484901"/>
    <lineage>
        <taxon>Bacteria</taxon>
        <taxon>Pseudomonadati</taxon>
        <taxon>Spirochaetota</taxon>
        <taxon>Spirochaetia</taxon>
        <taxon>Leptospirales</taxon>
        <taxon>Leptospiraceae</taxon>
        <taxon>Leptospira</taxon>
    </lineage>
</organism>
<dbReference type="AlphaFoldDB" id="A0A4R9LM00"/>
<evidence type="ECO:0000313" key="7">
    <source>
        <dbReference type="EMBL" id="TGN07974.1"/>
    </source>
</evidence>
<keyword evidence="4 7" id="KW-0808">Transferase</keyword>
<gene>
    <name evidence="7" type="ORF">EHS11_13630</name>
</gene>
<dbReference type="InterPro" id="IPR001173">
    <property type="entry name" value="Glyco_trans_2-like"/>
</dbReference>
<dbReference type="RefSeq" id="WP_135764953.1">
    <property type="nucleotide sequence ID" value="NZ_RQHV01000061.1"/>
</dbReference>
<evidence type="ECO:0000256" key="1">
    <source>
        <dbReference type="ARBA" id="ARBA00001946"/>
    </source>
</evidence>
<sequence length="244" mass="28142">MITIGVPAFNEEADLNSTIERIFQAIKLTKSKEYEIIIVNDGSTDRTAEVIRQIEKKYKAVRSIHHETNKGLGVFVKTIIKEAKYDKFCLVAGDGNVTLDTLKHYILNAYKAELVFVFIMNTEDRLASRSVLSLFYTFVYTICFNIHVKYINGAVVFPTKLMRELEIKGNRYSFAAEVAVKLLLKGCSFYEMTGYIKPNVHKSSAMKWRNLIDVIFAFFYLLYEVKIKFKSLYSKKPSRVFDEA</sequence>
<dbReference type="GO" id="GO:0016757">
    <property type="term" value="F:glycosyltransferase activity"/>
    <property type="evidence" value="ECO:0007669"/>
    <property type="project" value="UniProtKB-KW"/>
</dbReference>
<dbReference type="OrthoDB" id="396512at2"/>
<evidence type="ECO:0000256" key="5">
    <source>
        <dbReference type="ARBA" id="ARBA00022842"/>
    </source>
</evidence>
<proteinExistence type="inferred from homology"/>
<reference evidence="7" key="1">
    <citation type="journal article" date="2019" name="PLoS Negl. Trop. Dis.">
        <title>Revisiting the worldwide diversity of Leptospira species in the environment.</title>
        <authorList>
            <person name="Vincent A.T."/>
            <person name="Schiettekatte O."/>
            <person name="Bourhy P."/>
            <person name="Veyrier F.J."/>
            <person name="Picardeau M."/>
        </authorList>
    </citation>
    <scope>NUCLEOTIDE SEQUENCE [LARGE SCALE GENOMIC DNA]</scope>
    <source>
        <strain evidence="7">201400974</strain>
    </source>
</reference>
<dbReference type="Gene3D" id="3.90.550.10">
    <property type="entry name" value="Spore Coat Polysaccharide Biosynthesis Protein SpsA, Chain A"/>
    <property type="match status" value="1"/>
</dbReference>
<evidence type="ECO:0000256" key="4">
    <source>
        <dbReference type="ARBA" id="ARBA00022679"/>
    </source>
</evidence>
<dbReference type="PANTHER" id="PTHR48090">
    <property type="entry name" value="UNDECAPRENYL-PHOSPHATE 4-DEOXY-4-FORMAMIDO-L-ARABINOSE TRANSFERASE-RELATED"/>
    <property type="match status" value="1"/>
</dbReference>
<dbReference type="PANTHER" id="PTHR48090:SF10">
    <property type="entry name" value="GLUCOSYL-3-PHOSPHOGLYCERATE SYNTHASE"/>
    <property type="match status" value="1"/>
</dbReference>
<evidence type="ECO:0000313" key="8">
    <source>
        <dbReference type="Proteomes" id="UP000298264"/>
    </source>
</evidence>
<evidence type="ECO:0000259" key="6">
    <source>
        <dbReference type="Pfam" id="PF00535"/>
    </source>
</evidence>
<feature type="domain" description="Glycosyltransferase 2-like" evidence="6">
    <location>
        <begin position="3"/>
        <end position="122"/>
    </location>
</feature>
<evidence type="ECO:0000256" key="3">
    <source>
        <dbReference type="ARBA" id="ARBA00022676"/>
    </source>
</evidence>
<accession>A0A4R9LM00</accession>